<dbReference type="Pfam" id="PF07883">
    <property type="entry name" value="Cupin_2"/>
    <property type="match status" value="1"/>
</dbReference>
<dbReference type="KEGG" id="srho:HH216_18435"/>
<feature type="domain" description="Cupin type-2" evidence="1">
    <location>
        <begin position="38"/>
        <end position="94"/>
    </location>
</feature>
<keyword evidence="3" id="KW-1185">Reference proteome</keyword>
<proteinExistence type="predicted"/>
<dbReference type="CDD" id="cd02238">
    <property type="entry name" value="cupin_KdgF"/>
    <property type="match status" value="1"/>
</dbReference>
<name>A0A7L5DXB0_9BACT</name>
<reference evidence="2 3" key="1">
    <citation type="submission" date="2020-04" db="EMBL/GenBank/DDBJ databases">
        <title>Genome sequencing of novel species.</title>
        <authorList>
            <person name="Heo J."/>
            <person name="Kim S.-J."/>
            <person name="Kim J.-S."/>
            <person name="Hong S.-B."/>
            <person name="Kwon S.-W."/>
        </authorList>
    </citation>
    <scope>NUCLEOTIDE SEQUENCE [LARGE SCALE GENOMIC DNA]</scope>
    <source>
        <strain evidence="2 3">CJU-R4</strain>
    </source>
</reference>
<accession>A0A7L5DXB0</accession>
<evidence type="ECO:0000313" key="3">
    <source>
        <dbReference type="Proteomes" id="UP000501128"/>
    </source>
</evidence>
<dbReference type="InterPro" id="IPR014710">
    <property type="entry name" value="RmlC-like_jellyroll"/>
</dbReference>
<dbReference type="PANTHER" id="PTHR40112">
    <property type="entry name" value="H2HPP ISOMERASE"/>
    <property type="match status" value="1"/>
</dbReference>
<dbReference type="InterPro" id="IPR013096">
    <property type="entry name" value="Cupin_2"/>
</dbReference>
<evidence type="ECO:0000313" key="2">
    <source>
        <dbReference type="EMBL" id="QJD80170.1"/>
    </source>
</evidence>
<dbReference type="AlphaFoldDB" id="A0A7L5DXB0"/>
<dbReference type="Proteomes" id="UP000501128">
    <property type="component" value="Chromosome"/>
</dbReference>
<dbReference type="PIRSF" id="PIRSF029883">
    <property type="entry name" value="KdgF"/>
    <property type="match status" value="1"/>
</dbReference>
<dbReference type="InterPro" id="IPR011051">
    <property type="entry name" value="RmlC_Cupin_sf"/>
</dbReference>
<dbReference type="RefSeq" id="WP_169552129.1">
    <property type="nucleotide sequence ID" value="NZ_CP051677.1"/>
</dbReference>
<protein>
    <submittedName>
        <fullName evidence="2">Cupin domain-containing protein</fullName>
    </submittedName>
</protein>
<gene>
    <name evidence="2" type="ORF">HH216_18435</name>
</gene>
<dbReference type="SUPFAM" id="SSF51182">
    <property type="entry name" value="RmlC-like cupins"/>
    <property type="match status" value="1"/>
</dbReference>
<dbReference type="InterPro" id="IPR052535">
    <property type="entry name" value="Bacilysin_H2HPP_isomerase"/>
</dbReference>
<dbReference type="EMBL" id="CP051677">
    <property type="protein sequence ID" value="QJD80170.1"/>
    <property type="molecule type" value="Genomic_DNA"/>
</dbReference>
<dbReference type="Gene3D" id="2.60.120.10">
    <property type="entry name" value="Jelly Rolls"/>
    <property type="match status" value="1"/>
</dbReference>
<dbReference type="InterPro" id="IPR025499">
    <property type="entry name" value="KdgF"/>
</dbReference>
<dbReference type="PANTHER" id="PTHR40112:SF1">
    <property type="entry name" value="H2HPP ISOMERASE"/>
    <property type="match status" value="1"/>
</dbReference>
<organism evidence="2 3">
    <name type="scientific">Spirosoma rhododendri</name>
    <dbReference type="NCBI Taxonomy" id="2728024"/>
    <lineage>
        <taxon>Bacteria</taxon>
        <taxon>Pseudomonadati</taxon>
        <taxon>Bacteroidota</taxon>
        <taxon>Cytophagia</taxon>
        <taxon>Cytophagales</taxon>
        <taxon>Cytophagaceae</taxon>
        <taxon>Spirosoma</taxon>
    </lineage>
</organism>
<evidence type="ECO:0000259" key="1">
    <source>
        <dbReference type="Pfam" id="PF07883"/>
    </source>
</evidence>
<sequence>MTTSSLFIDDASLPWETVAEGVKRKVMSYEPDMMVVKVAFETGGVGIVHQHVHVQMSYVERGVFAITIGDETRELRQGDMFYIPSDVWHGAHCLEAGVLIDSFTPMRADFL</sequence>